<sequence>MTTTEGQILKSSFIAKVSLSGNTSRTQDLLGAITLFHPIGGSSLENTKELTDVGDNGNRLNQCPRTRQRSGGQPSWKRRRVGAALGDVDEADDIGSVGALIMSGNGRALAAPLVAVSKSWLTTVTRGRAAAIVGGDILLNSELDI</sequence>
<evidence type="ECO:0000256" key="1">
    <source>
        <dbReference type="SAM" id="MobiDB-lite"/>
    </source>
</evidence>
<reference evidence="2 3" key="1">
    <citation type="submission" date="2019-09" db="EMBL/GenBank/DDBJ databases">
        <title>A chromosome-level genome assembly of the Chinese tupelo Nyssa sinensis.</title>
        <authorList>
            <person name="Yang X."/>
            <person name="Kang M."/>
            <person name="Yang Y."/>
            <person name="Xiong H."/>
            <person name="Wang M."/>
            <person name="Zhang Z."/>
            <person name="Wang Z."/>
            <person name="Wu H."/>
            <person name="Ma T."/>
            <person name="Liu J."/>
            <person name="Xi Z."/>
        </authorList>
    </citation>
    <scope>NUCLEOTIDE SEQUENCE [LARGE SCALE GENOMIC DNA]</scope>
    <source>
        <strain evidence="2">J267</strain>
        <tissue evidence="2">Leaf</tissue>
    </source>
</reference>
<proteinExistence type="predicted"/>
<name>A0A5J5BV32_9ASTE</name>
<feature type="compositionally biased region" description="Polar residues" evidence="1">
    <location>
        <begin position="58"/>
        <end position="73"/>
    </location>
</feature>
<keyword evidence="3" id="KW-1185">Reference proteome</keyword>
<evidence type="ECO:0000313" key="2">
    <source>
        <dbReference type="EMBL" id="KAA8546983.1"/>
    </source>
</evidence>
<feature type="region of interest" description="Disordered" evidence="1">
    <location>
        <begin position="47"/>
        <end position="79"/>
    </location>
</feature>
<evidence type="ECO:0000313" key="3">
    <source>
        <dbReference type="Proteomes" id="UP000325577"/>
    </source>
</evidence>
<organism evidence="2 3">
    <name type="scientific">Nyssa sinensis</name>
    <dbReference type="NCBI Taxonomy" id="561372"/>
    <lineage>
        <taxon>Eukaryota</taxon>
        <taxon>Viridiplantae</taxon>
        <taxon>Streptophyta</taxon>
        <taxon>Embryophyta</taxon>
        <taxon>Tracheophyta</taxon>
        <taxon>Spermatophyta</taxon>
        <taxon>Magnoliopsida</taxon>
        <taxon>eudicotyledons</taxon>
        <taxon>Gunneridae</taxon>
        <taxon>Pentapetalae</taxon>
        <taxon>asterids</taxon>
        <taxon>Cornales</taxon>
        <taxon>Nyssaceae</taxon>
        <taxon>Nyssa</taxon>
    </lineage>
</organism>
<accession>A0A5J5BV32</accession>
<dbReference type="EMBL" id="CM018032">
    <property type="protein sequence ID" value="KAA8546983.1"/>
    <property type="molecule type" value="Genomic_DNA"/>
</dbReference>
<gene>
    <name evidence="2" type="ORF">F0562_003412</name>
</gene>
<dbReference type="Proteomes" id="UP000325577">
    <property type="component" value="Linkage Group LG1"/>
</dbReference>
<protein>
    <submittedName>
        <fullName evidence="2">Uncharacterized protein</fullName>
    </submittedName>
</protein>
<dbReference type="AlphaFoldDB" id="A0A5J5BV32"/>